<organism evidence="11 12">
    <name type="scientific">Halioxenophilus aromaticivorans</name>
    <dbReference type="NCBI Taxonomy" id="1306992"/>
    <lineage>
        <taxon>Bacteria</taxon>
        <taxon>Pseudomonadati</taxon>
        <taxon>Pseudomonadota</taxon>
        <taxon>Gammaproteobacteria</taxon>
        <taxon>Alteromonadales</taxon>
        <taxon>Alteromonadaceae</taxon>
        <taxon>Halioxenophilus</taxon>
    </lineage>
</organism>
<dbReference type="GO" id="GO:0051213">
    <property type="term" value="F:dioxygenase activity"/>
    <property type="evidence" value="ECO:0007669"/>
    <property type="project" value="UniProtKB-KW"/>
</dbReference>
<keyword evidence="6" id="KW-0560">Oxidoreductase</keyword>
<evidence type="ECO:0000259" key="10">
    <source>
        <dbReference type="PROSITE" id="PS51296"/>
    </source>
</evidence>
<dbReference type="InterPro" id="IPR036922">
    <property type="entry name" value="Rieske_2Fe-2S_sf"/>
</dbReference>
<evidence type="ECO:0000256" key="5">
    <source>
        <dbReference type="ARBA" id="ARBA00022964"/>
    </source>
</evidence>
<dbReference type="InterPro" id="IPR017941">
    <property type="entry name" value="Rieske_2Fe-2S"/>
</dbReference>
<dbReference type="PANTHER" id="PTHR43756:SF1">
    <property type="entry name" value="3-PHENYLPROPIONATE_CINNAMIC ACID DIOXYGENASE SUBUNIT ALPHA"/>
    <property type="match status" value="1"/>
</dbReference>
<feature type="domain" description="Rieske" evidence="10">
    <location>
        <begin position="49"/>
        <end position="160"/>
    </location>
</feature>
<evidence type="ECO:0000256" key="1">
    <source>
        <dbReference type="ARBA" id="ARBA00008751"/>
    </source>
</evidence>
<evidence type="ECO:0000256" key="4">
    <source>
        <dbReference type="ARBA" id="ARBA00022797"/>
    </source>
</evidence>
<dbReference type="Pfam" id="PF00355">
    <property type="entry name" value="Rieske"/>
    <property type="match status" value="1"/>
</dbReference>
<keyword evidence="12" id="KW-1185">Reference proteome</keyword>
<dbReference type="AlphaFoldDB" id="A0AAV3U6N5"/>
<proteinExistence type="inferred from homology"/>
<protein>
    <submittedName>
        <fullName evidence="11">Aromatic ring-hydroxylating dioxygenase subunit alpha</fullName>
    </submittedName>
</protein>
<evidence type="ECO:0000256" key="8">
    <source>
        <dbReference type="ARBA" id="ARBA00023014"/>
    </source>
</evidence>
<sequence length="464" mass="52407">MTQKTGRRLADGTAISDLVDLEMREVKLRTLSDREIYDIEQEKIFGKIWLLLGHESEIPNKGDFMQRHMGEDSVIVSRDRKGEVHVMLNVCPHRGMKITTHESGNTNVHTCIYHGWAFKSDGDFLGSPVADQCMHGKMRGKEELGLTKARVTLYGGLVWATWNINGPSLEEFLGDTKWYYDMLYCRSKKGLEVAGPPQRFIIRANWKTAGEQSAADGYHTLTLHRWLGEMGNYSSDEGTQGSELAKEMLGAEVSSPHGHALRCIDLARKIVKLTGKDPSELSVEEKLRALPPPGMTSEMVDDLFETMTPEQLEVMAWMPPQVGGMFPNIIFEFLYLPQPDGTVVGSLALHTYVPKGPDKLEFTNWIFVERDTPPELKEQMIQQSVQLLGTSGMVESDDSDTWPHMTLSAKGAQGRNSTLKYQAIYETGKPEGWPGPGIVNEGFTKDDTQWHWWKYWYELMTAED</sequence>
<evidence type="ECO:0000256" key="7">
    <source>
        <dbReference type="ARBA" id="ARBA00023004"/>
    </source>
</evidence>
<dbReference type="InterPro" id="IPR015879">
    <property type="entry name" value="Ring_hydroxy_dOase_asu_C_dom"/>
</dbReference>
<dbReference type="PANTHER" id="PTHR43756">
    <property type="entry name" value="CHOLINE MONOOXYGENASE, CHLOROPLASTIC"/>
    <property type="match status" value="1"/>
</dbReference>
<gene>
    <name evidence="11" type="ORF">GCM10025791_36220</name>
</gene>
<dbReference type="Proteomes" id="UP001409585">
    <property type="component" value="Unassembled WGS sequence"/>
</dbReference>
<dbReference type="SUPFAM" id="SSF50022">
    <property type="entry name" value="ISP domain"/>
    <property type="match status" value="1"/>
</dbReference>
<accession>A0AAV3U6N5</accession>
<dbReference type="Pfam" id="PF00848">
    <property type="entry name" value="Ring_hydroxyl_A"/>
    <property type="match status" value="1"/>
</dbReference>
<keyword evidence="3" id="KW-0479">Metal-binding</keyword>
<dbReference type="GO" id="GO:0051537">
    <property type="term" value="F:2 iron, 2 sulfur cluster binding"/>
    <property type="evidence" value="ECO:0007669"/>
    <property type="project" value="UniProtKB-KW"/>
</dbReference>
<reference evidence="12" key="1">
    <citation type="journal article" date="2019" name="Int. J. Syst. Evol. Microbiol.">
        <title>The Global Catalogue of Microorganisms (GCM) 10K type strain sequencing project: providing services to taxonomists for standard genome sequencing and annotation.</title>
        <authorList>
            <consortium name="The Broad Institute Genomics Platform"/>
            <consortium name="The Broad Institute Genome Sequencing Center for Infectious Disease"/>
            <person name="Wu L."/>
            <person name="Ma J."/>
        </authorList>
    </citation>
    <scope>NUCLEOTIDE SEQUENCE [LARGE SCALE GENOMIC DNA]</scope>
    <source>
        <strain evidence="12">JCM 19134</strain>
    </source>
</reference>
<keyword evidence="9" id="KW-0520">NAD</keyword>
<dbReference type="EMBL" id="BAABLX010000029">
    <property type="protein sequence ID" value="GAA4952315.1"/>
    <property type="molecule type" value="Genomic_DNA"/>
</dbReference>
<evidence type="ECO:0000256" key="3">
    <source>
        <dbReference type="ARBA" id="ARBA00022723"/>
    </source>
</evidence>
<keyword evidence="5 11" id="KW-0223">Dioxygenase</keyword>
<dbReference type="InterPro" id="IPR043266">
    <property type="entry name" value="RHO_NdoB-like_C"/>
</dbReference>
<dbReference type="Gene3D" id="2.102.10.10">
    <property type="entry name" value="Rieske [2Fe-2S] iron-sulphur domain"/>
    <property type="match status" value="1"/>
</dbReference>
<dbReference type="GO" id="GO:0005506">
    <property type="term" value="F:iron ion binding"/>
    <property type="evidence" value="ECO:0007669"/>
    <property type="project" value="InterPro"/>
</dbReference>
<evidence type="ECO:0000313" key="11">
    <source>
        <dbReference type="EMBL" id="GAA4952315.1"/>
    </source>
</evidence>
<dbReference type="PRINTS" id="PR00090">
    <property type="entry name" value="RNGDIOXGNASE"/>
</dbReference>
<keyword evidence="4" id="KW-0058">Aromatic hydrocarbons catabolism</keyword>
<keyword evidence="7" id="KW-0408">Iron</keyword>
<evidence type="ECO:0000256" key="9">
    <source>
        <dbReference type="ARBA" id="ARBA00023027"/>
    </source>
</evidence>
<evidence type="ECO:0000256" key="2">
    <source>
        <dbReference type="ARBA" id="ARBA00022714"/>
    </source>
</evidence>
<dbReference type="RefSeq" id="WP_345425769.1">
    <property type="nucleotide sequence ID" value="NZ_AP031496.1"/>
</dbReference>
<evidence type="ECO:0000313" key="12">
    <source>
        <dbReference type="Proteomes" id="UP001409585"/>
    </source>
</evidence>
<dbReference type="InterPro" id="IPR015881">
    <property type="entry name" value="ARHD_Rieske_2Fe_2S"/>
</dbReference>
<dbReference type="CDD" id="cd08881">
    <property type="entry name" value="RHO_alpha_C_NDO-like"/>
    <property type="match status" value="1"/>
</dbReference>
<comment type="caution">
    <text evidence="11">The sequence shown here is derived from an EMBL/GenBank/DDBJ whole genome shotgun (WGS) entry which is preliminary data.</text>
</comment>
<dbReference type="PROSITE" id="PS00570">
    <property type="entry name" value="RING_HYDROXYL_ALPHA"/>
    <property type="match status" value="1"/>
</dbReference>
<keyword evidence="2" id="KW-0001">2Fe-2S</keyword>
<dbReference type="PROSITE" id="PS51296">
    <property type="entry name" value="RIESKE"/>
    <property type="match status" value="1"/>
</dbReference>
<comment type="similarity">
    <text evidence="1">Belongs to the bacterial ring-hydroxylating dioxygenase alpha subunit family.</text>
</comment>
<keyword evidence="8" id="KW-0411">Iron-sulfur</keyword>
<name>A0AAV3U6N5_9ALTE</name>
<evidence type="ECO:0000256" key="6">
    <source>
        <dbReference type="ARBA" id="ARBA00023002"/>
    </source>
</evidence>
<dbReference type="SUPFAM" id="SSF55961">
    <property type="entry name" value="Bet v1-like"/>
    <property type="match status" value="1"/>
</dbReference>
<dbReference type="InterPro" id="IPR001663">
    <property type="entry name" value="Rng_hydr_dOase-A"/>
</dbReference>
<dbReference type="Gene3D" id="3.90.380.10">
    <property type="entry name" value="Naphthalene 1,2-dioxygenase Alpha Subunit, Chain A, domain 1"/>
    <property type="match status" value="1"/>
</dbReference>